<feature type="region of interest" description="Disordered" evidence="1">
    <location>
        <begin position="1"/>
        <end position="44"/>
    </location>
</feature>
<keyword evidence="2" id="KW-0472">Membrane</keyword>
<sequence length="136" mass="14879">MNEHKDRHTGEQHPHHSNQLSMDQLRKETGQENREEYAAELSPYGAPVQAPMEYKRSVQLSEAQEEPLETGSKWVGYAGLIIGILSLFALPVLFGVSAALLGVISYLQGNRALGVSSVILGIISLAGYFLLVPLYA</sequence>
<dbReference type="PANTHER" id="PTHR40040">
    <property type="entry name" value="SMALL HYDROPHOBIC PROTEIN-RELATED"/>
    <property type="match status" value="1"/>
</dbReference>
<feature type="transmembrane region" description="Helical" evidence="2">
    <location>
        <begin position="113"/>
        <end position="135"/>
    </location>
</feature>
<feature type="compositionally biased region" description="Basic and acidic residues" evidence="1">
    <location>
        <begin position="1"/>
        <end position="14"/>
    </location>
</feature>
<protein>
    <recommendedName>
        <fullName evidence="5">DUF4190 domain-containing protein</fullName>
    </recommendedName>
</protein>
<feature type="transmembrane region" description="Helical" evidence="2">
    <location>
        <begin position="74"/>
        <end position="101"/>
    </location>
</feature>
<name>A0A4R5KMG6_9BACL</name>
<dbReference type="InterPro" id="IPR055338">
    <property type="entry name" value="YqfX-like"/>
</dbReference>
<proteinExistence type="predicted"/>
<evidence type="ECO:0000313" key="3">
    <source>
        <dbReference type="EMBL" id="TDF96716.1"/>
    </source>
</evidence>
<evidence type="ECO:0008006" key="5">
    <source>
        <dbReference type="Google" id="ProtNLM"/>
    </source>
</evidence>
<accession>A0A4R5KMG6</accession>
<comment type="caution">
    <text evidence="3">The sequence shown here is derived from an EMBL/GenBank/DDBJ whole genome shotgun (WGS) entry which is preliminary data.</text>
</comment>
<evidence type="ECO:0000256" key="2">
    <source>
        <dbReference type="SAM" id="Phobius"/>
    </source>
</evidence>
<feature type="compositionally biased region" description="Basic and acidic residues" evidence="1">
    <location>
        <begin position="24"/>
        <end position="37"/>
    </location>
</feature>
<reference evidence="3 4" key="1">
    <citation type="submission" date="2019-03" db="EMBL/GenBank/DDBJ databases">
        <title>This is whole genome sequence of Paenibacillus sp MS74 strain.</title>
        <authorList>
            <person name="Trinh H.N."/>
        </authorList>
    </citation>
    <scope>NUCLEOTIDE SEQUENCE [LARGE SCALE GENOMIC DNA]</scope>
    <source>
        <strain evidence="3 4">MS74</strain>
    </source>
</reference>
<dbReference type="AlphaFoldDB" id="A0A4R5KMG6"/>
<dbReference type="RefSeq" id="WP_133230090.1">
    <property type="nucleotide sequence ID" value="NZ_SMRT01000007.1"/>
</dbReference>
<dbReference type="OrthoDB" id="1754157at2"/>
<evidence type="ECO:0000256" key="1">
    <source>
        <dbReference type="SAM" id="MobiDB-lite"/>
    </source>
</evidence>
<evidence type="ECO:0000313" key="4">
    <source>
        <dbReference type="Proteomes" id="UP000295636"/>
    </source>
</evidence>
<dbReference type="EMBL" id="SMRT01000007">
    <property type="protein sequence ID" value="TDF96716.1"/>
    <property type="molecule type" value="Genomic_DNA"/>
</dbReference>
<keyword evidence="4" id="KW-1185">Reference proteome</keyword>
<dbReference type="PANTHER" id="PTHR40040:SF1">
    <property type="entry name" value="MEMBRANE PROTEIN"/>
    <property type="match status" value="1"/>
</dbReference>
<dbReference type="Proteomes" id="UP000295636">
    <property type="component" value="Unassembled WGS sequence"/>
</dbReference>
<keyword evidence="2" id="KW-0812">Transmembrane</keyword>
<organism evidence="3 4">
    <name type="scientific">Paenibacillus piri</name>
    <dbReference type="NCBI Taxonomy" id="2547395"/>
    <lineage>
        <taxon>Bacteria</taxon>
        <taxon>Bacillati</taxon>
        <taxon>Bacillota</taxon>
        <taxon>Bacilli</taxon>
        <taxon>Bacillales</taxon>
        <taxon>Paenibacillaceae</taxon>
        <taxon>Paenibacillus</taxon>
    </lineage>
</organism>
<gene>
    <name evidence="3" type="ORF">E1757_16680</name>
</gene>
<keyword evidence="2" id="KW-1133">Transmembrane helix</keyword>